<feature type="transmembrane region" description="Helical" evidence="6">
    <location>
        <begin position="300"/>
        <end position="318"/>
    </location>
</feature>
<dbReference type="GO" id="GO:0005886">
    <property type="term" value="C:plasma membrane"/>
    <property type="evidence" value="ECO:0007669"/>
    <property type="project" value="UniProtKB-SubCell"/>
</dbReference>
<feature type="transmembrane region" description="Helical" evidence="6">
    <location>
        <begin position="255"/>
        <end position="279"/>
    </location>
</feature>
<reference evidence="8" key="1">
    <citation type="submission" date="2019-01" db="EMBL/GenBank/DDBJ databases">
        <title>Cytophagaceae bacterium strain CAR-16.</title>
        <authorList>
            <person name="Chen W.-M."/>
        </authorList>
    </citation>
    <scope>NUCLEOTIDE SEQUENCE [LARGE SCALE GENOMIC DNA]</scope>
    <source>
        <strain evidence="8">WWJ-16</strain>
    </source>
</reference>
<dbReference type="PANTHER" id="PTHR30250:SF11">
    <property type="entry name" value="O-ANTIGEN TRANSPORTER-RELATED"/>
    <property type="match status" value="1"/>
</dbReference>
<feature type="transmembrane region" description="Helical" evidence="6">
    <location>
        <begin position="446"/>
        <end position="468"/>
    </location>
</feature>
<comment type="subcellular location">
    <subcellularLocation>
        <location evidence="1">Cell membrane</location>
        <topology evidence="1">Multi-pass membrane protein</topology>
    </subcellularLocation>
</comment>
<keyword evidence="5 6" id="KW-0472">Membrane</keyword>
<feature type="transmembrane region" description="Helical" evidence="6">
    <location>
        <begin position="330"/>
        <end position="348"/>
    </location>
</feature>
<feature type="transmembrane region" description="Helical" evidence="6">
    <location>
        <begin position="152"/>
        <end position="173"/>
    </location>
</feature>
<dbReference type="OrthoDB" id="88014at2"/>
<accession>A0A4Q1K9V5</accession>
<proteinExistence type="predicted"/>
<gene>
    <name evidence="7" type="ORF">EQG61_05250</name>
</gene>
<evidence type="ECO:0000313" key="8">
    <source>
        <dbReference type="Proteomes" id="UP000289857"/>
    </source>
</evidence>
<dbReference type="EMBL" id="SBKN01000002">
    <property type="protein sequence ID" value="RXR23376.1"/>
    <property type="molecule type" value="Genomic_DNA"/>
</dbReference>
<dbReference type="InterPro" id="IPR002797">
    <property type="entry name" value="Polysacc_synth"/>
</dbReference>
<sequence>MGIVQSQSIRNTLITFFGFGIGAINALFFYTSFLQKEYYGIVSTILSGANILMPIMAFGVQNTIIRFFSQYETEEKREQFLSFIVFMPLFLIVPLGIGFYVFYDEIAGVWLQENPSLKPFFWLIPVVGLLMAYFEVFYAWVKVHMQSVIGNFISEVLVRSLVMVMLLMVHFEVLTKPQFVYGVAFAYLAQTVGMFIYAMKVRRPTFTLVIPENIREVVYYSTFIIVSGGVAVMLVDFDKVLIPKYKAIEENAVYSVAIFFATVIAVPFRAMTQIVAPITAKLMVEKKWEELNELYQKTSINLQVTGGFIMLLIFVNVNQMYQIVPDDYSGGLWVVFMIGLSKYYDVLLGNNNSIIVNTHYYRTVLLFGVFTVFLMIVLNAIFIPLYGINGSAFATLLTIMIYNTIKFFFVVKKMKLFPFTAKTGVSLGIVCLGFVLFYFWDFPFHPILNIGLKSIIVTLFYVGLHYYWKVSTEVNQVIRNVAAKFSIHL</sequence>
<evidence type="ECO:0000256" key="1">
    <source>
        <dbReference type="ARBA" id="ARBA00004651"/>
    </source>
</evidence>
<organism evidence="7 8">
    <name type="scientific">Flavobacterium stagni</name>
    <dbReference type="NCBI Taxonomy" id="2506421"/>
    <lineage>
        <taxon>Bacteria</taxon>
        <taxon>Pseudomonadati</taxon>
        <taxon>Bacteroidota</taxon>
        <taxon>Flavobacteriia</taxon>
        <taxon>Flavobacteriales</taxon>
        <taxon>Flavobacteriaceae</taxon>
        <taxon>Flavobacterium</taxon>
    </lineage>
</organism>
<feature type="transmembrane region" description="Helical" evidence="6">
    <location>
        <begin position="12"/>
        <end position="32"/>
    </location>
</feature>
<dbReference type="PANTHER" id="PTHR30250">
    <property type="entry name" value="PST FAMILY PREDICTED COLANIC ACID TRANSPORTER"/>
    <property type="match status" value="1"/>
</dbReference>
<evidence type="ECO:0000256" key="5">
    <source>
        <dbReference type="ARBA" id="ARBA00023136"/>
    </source>
</evidence>
<feature type="transmembrane region" description="Helical" evidence="6">
    <location>
        <begin position="120"/>
        <end position="140"/>
    </location>
</feature>
<evidence type="ECO:0000256" key="6">
    <source>
        <dbReference type="SAM" id="Phobius"/>
    </source>
</evidence>
<dbReference type="Pfam" id="PF01943">
    <property type="entry name" value="Polysacc_synt"/>
    <property type="match status" value="1"/>
</dbReference>
<keyword evidence="4 6" id="KW-1133">Transmembrane helix</keyword>
<evidence type="ECO:0000313" key="7">
    <source>
        <dbReference type="EMBL" id="RXR23376.1"/>
    </source>
</evidence>
<feature type="transmembrane region" description="Helical" evidence="6">
    <location>
        <begin position="392"/>
        <end position="411"/>
    </location>
</feature>
<keyword evidence="8" id="KW-1185">Reference proteome</keyword>
<keyword evidence="3 6" id="KW-0812">Transmembrane</keyword>
<feature type="transmembrane region" description="Helical" evidence="6">
    <location>
        <begin position="217"/>
        <end position="235"/>
    </location>
</feature>
<keyword evidence="2" id="KW-1003">Cell membrane</keyword>
<dbReference type="AlphaFoldDB" id="A0A4Q1K9V5"/>
<feature type="transmembrane region" description="Helical" evidence="6">
    <location>
        <begin position="38"/>
        <end position="60"/>
    </location>
</feature>
<protein>
    <submittedName>
        <fullName evidence="7">Lipopolysaccharide biosynthesis protein</fullName>
    </submittedName>
</protein>
<dbReference type="Proteomes" id="UP000289857">
    <property type="component" value="Unassembled WGS sequence"/>
</dbReference>
<feature type="transmembrane region" description="Helical" evidence="6">
    <location>
        <begin position="360"/>
        <end position="386"/>
    </location>
</feature>
<comment type="caution">
    <text evidence="7">The sequence shown here is derived from an EMBL/GenBank/DDBJ whole genome shotgun (WGS) entry which is preliminary data.</text>
</comment>
<name>A0A4Q1K9V5_9FLAO</name>
<evidence type="ECO:0000256" key="4">
    <source>
        <dbReference type="ARBA" id="ARBA00022989"/>
    </source>
</evidence>
<dbReference type="InterPro" id="IPR050833">
    <property type="entry name" value="Poly_Biosynth_Transport"/>
</dbReference>
<feature type="transmembrane region" description="Helical" evidence="6">
    <location>
        <begin position="179"/>
        <end position="197"/>
    </location>
</feature>
<feature type="transmembrane region" description="Helical" evidence="6">
    <location>
        <begin position="423"/>
        <end position="440"/>
    </location>
</feature>
<dbReference type="RefSeq" id="WP_129460856.1">
    <property type="nucleotide sequence ID" value="NZ_SBKN01000002.1"/>
</dbReference>
<evidence type="ECO:0000256" key="2">
    <source>
        <dbReference type="ARBA" id="ARBA00022475"/>
    </source>
</evidence>
<feature type="transmembrane region" description="Helical" evidence="6">
    <location>
        <begin position="80"/>
        <end position="100"/>
    </location>
</feature>
<evidence type="ECO:0000256" key="3">
    <source>
        <dbReference type="ARBA" id="ARBA00022692"/>
    </source>
</evidence>